<dbReference type="RefSeq" id="WP_096226930.1">
    <property type="nucleotide sequence ID" value="NZ_CP168029.1"/>
</dbReference>
<dbReference type="Gene3D" id="3.40.50.300">
    <property type="entry name" value="P-loop containing nucleotide triphosphate hydrolases"/>
    <property type="match status" value="1"/>
</dbReference>
<evidence type="ECO:0000259" key="1">
    <source>
        <dbReference type="Pfam" id="PF07728"/>
    </source>
</evidence>
<comment type="caution">
    <text evidence="2">The sequence shown here is derived from an EMBL/GenBank/DDBJ whole genome shotgun (WGS) entry which is preliminary data.</text>
</comment>
<dbReference type="InterPro" id="IPR050764">
    <property type="entry name" value="CbbQ/NirQ/NorQ/GpvN"/>
</dbReference>
<dbReference type="Pfam" id="PF07728">
    <property type="entry name" value="AAA_5"/>
    <property type="match status" value="1"/>
</dbReference>
<name>A0A423UK73_9ACTN</name>
<evidence type="ECO:0000313" key="3">
    <source>
        <dbReference type="Proteomes" id="UP000285258"/>
    </source>
</evidence>
<organism evidence="2 3">
    <name type="scientific">Gordonibacter urolithinfaciens</name>
    <dbReference type="NCBI Taxonomy" id="1335613"/>
    <lineage>
        <taxon>Bacteria</taxon>
        <taxon>Bacillati</taxon>
        <taxon>Actinomycetota</taxon>
        <taxon>Coriobacteriia</taxon>
        <taxon>Eggerthellales</taxon>
        <taxon>Eggerthellaceae</taxon>
        <taxon>Gordonibacter</taxon>
    </lineage>
</organism>
<dbReference type="EMBL" id="QIBW01000008">
    <property type="protein sequence ID" value="ROT89773.1"/>
    <property type="molecule type" value="Genomic_DNA"/>
</dbReference>
<dbReference type="Proteomes" id="UP000285258">
    <property type="component" value="Unassembled WGS sequence"/>
</dbReference>
<dbReference type="AlphaFoldDB" id="A0A423UK73"/>
<dbReference type="GO" id="GO:0016887">
    <property type="term" value="F:ATP hydrolysis activity"/>
    <property type="evidence" value="ECO:0007669"/>
    <property type="project" value="InterPro"/>
</dbReference>
<protein>
    <recommendedName>
        <fullName evidence="1">ATPase dynein-related AAA domain-containing protein</fullName>
    </recommendedName>
</protein>
<dbReference type="SUPFAM" id="SSF52540">
    <property type="entry name" value="P-loop containing nucleoside triphosphate hydrolases"/>
    <property type="match status" value="1"/>
</dbReference>
<sequence length="474" mass="52660">MRFENLAKHYIPALQSYGITIPQDGEGRFMLFEEDGTIVPEVRKQIIPLGEEGLIPQKLMQDAVLQYLDYQQQEDDILATYALAELHERQLDAHLALWQTMVDAAKAGRAFTDVELACYEKDISRARKDLNAARSNARADIAERAQALHDRETIRRYGLLFDREMIQDIDTLVGNALSARPTLLVGDKGIAKTQMAKFVMRLYGTEPLIVSVKGDMMSDELVGKMVHDAPRNTFVFEEGALPRAMRAGVPLLLDEINFGDQAIIARLQDILLKGPGESVFLQEEGIDLVVQPGFTVFATANEASARYRHREVLDPAIRDRFEVIERTYPDLDRDPLRRPSPSLMRLALCEAVDADGVFSRHLDRDLLNALVHLATLTEHLYAVPAKDAAISLEKDQAGSIVREDTAPLLTDCITPRALNRAVQDSAGGNLPGRHLDLYLIDKLLRTLDQAGSNHNASLARQAALLVGIDLSPVG</sequence>
<gene>
    <name evidence="2" type="ORF">DMP12_08515</name>
</gene>
<feature type="domain" description="ATPase dynein-related AAA" evidence="1">
    <location>
        <begin position="182"/>
        <end position="321"/>
    </location>
</feature>
<accession>A0A423UK73</accession>
<proteinExistence type="predicted"/>
<dbReference type="GO" id="GO:0005524">
    <property type="term" value="F:ATP binding"/>
    <property type="evidence" value="ECO:0007669"/>
    <property type="project" value="InterPro"/>
</dbReference>
<dbReference type="InterPro" id="IPR011704">
    <property type="entry name" value="ATPase_dyneun-rel_AAA"/>
</dbReference>
<dbReference type="InterPro" id="IPR027417">
    <property type="entry name" value="P-loop_NTPase"/>
</dbReference>
<reference evidence="3" key="1">
    <citation type="submission" date="2018-05" db="EMBL/GenBank/DDBJ databases">
        <title>Genome Sequencing of selected type strains of the family Eggerthellaceae.</title>
        <authorList>
            <person name="Danylec N."/>
            <person name="Stoll D.A."/>
            <person name="Doetsch A."/>
            <person name="Huch M."/>
        </authorList>
    </citation>
    <scope>NUCLEOTIDE SEQUENCE [LARGE SCALE GENOMIC DNA]</scope>
    <source>
        <strain evidence="3">DSM 27213</strain>
    </source>
</reference>
<evidence type="ECO:0000313" key="2">
    <source>
        <dbReference type="EMBL" id="ROT89773.1"/>
    </source>
</evidence>
<dbReference type="PANTHER" id="PTHR42759">
    <property type="entry name" value="MOXR FAMILY PROTEIN"/>
    <property type="match status" value="1"/>
</dbReference>
<dbReference type="PANTHER" id="PTHR42759:SF1">
    <property type="entry name" value="MAGNESIUM-CHELATASE SUBUNIT CHLD"/>
    <property type="match status" value="1"/>
</dbReference>